<evidence type="ECO:0000256" key="3">
    <source>
        <dbReference type="SAM" id="MobiDB-lite"/>
    </source>
</evidence>
<gene>
    <name evidence="7" type="ORF">ABID16_003504</name>
</gene>
<dbReference type="EMBL" id="JBEPMB010000006">
    <property type="protein sequence ID" value="MET3615161.1"/>
    <property type="molecule type" value="Genomic_DNA"/>
</dbReference>
<feature type="transmembrane region" description="Helical" evidence="4">
    <location>
        <begin position="51"/>
        <end position="69"/>
    </location>
</feature>
<sequence>MSEPVKIRQGEDAGAAKMERPANTSEAKSTVIPPETPVSAPAKGKRSRVRGLLFAALPIALVVGGYYYVTGGQLVSVDNAYVQARIAGVSTDVAGTVKAIQIHDNEKVTAGQVLYKLDPASYQIALDSAKAKVDAARNDLLTLKATYAQDQAQITQAQADIPFYEDAYARAQKLVSSATASKATLDQASHDLESAKQKVDVARAEAAATLAKLNGNLNLPLEQFPEYMQAQAAVDDAQRQLDHTVVKAPFDGIATNVNAIQIGSYLQPAQTAFSLVSTQDMWIEANPKETELTYVKPGQPVTVTVDAYPGVSWKGEVASVSPASASSFSLLPAQNSSGNWVKVVQRIPLRVAVHAEDGKPQLRAGMSTEVDIDTNHARGLPQFVENLLGRNTAYAHE</sequence>
<evidence type="ECO:0000256" key="1">
    <source>
        <dbReference type="ARBA" id="ARBA00004196"/>
    </source>
</evidence>
<dbReference type="Gene3D" id="2.40.50.100">
    <property type="match status" value="1"/>
</dbReference>
<protein>
    <submittedName>
        <fullName evidence="7">Membrane fusion protein (Multidrug efflux system)</fullName>
    </submittedName>
</protein>
<dbReference type="InterPro" id="IPR058636">
    <property type="entry name" value="Beta-barrel_YknX"/>
</dbReference>
<proteinExistence type="predicted"/>
<feature type="coiled-coil region" evidence="2">
    <location>
        <begin position="185"/>
        <end position="212"/>
    </location>
</feature>
<name>A0ABV2J4B0_9HYPH</name>
<dbReference type="InterPro" id="IPR058625">
    <property type="entry name" value="MdtA-like_BSH"/>
</dbReference>
<keyword evidence="4" id="KW-1133">Transmembrane helix</keyword>
<accession>A0ABV2J4B0</accession>
<dbReference type="Gene3D" id="2.40.30.170">
    <property type="match status" value="1"/>
</dbReference>
<evidence type="ECO:0000313" key="8">
    <source>
        <dbReference type="Proteomes" id="UP001549047"/>
    </source>
</evidence>
<comment type="subcellular location">
    <subcellularLocation>
        <location evidence="1">Cell envelope</location>
    </subcellularLocation>
</comment>
<feature type="domain" description="Multidrug resistance protein MdtA-like barrel-sandwich hybrid" evidence="5">
    <location>
        <begin position="85"/>
        <end position="276"/>
    </location>
</feature>
<keyword evidence="4" id="KW-0472">Membrane</keyword>
<dbReference type="SUPFAM" id="SSF111369">
    <property type="entry name" value="HlyD-like secretion proteins"/>
    <property type="match status" value="2"/>
</dbReference>
<keyword evidence="4" id="KW-0812">Transmembrane</keyword>
<keyword evidence="2" id="KW-0175">Coiled coil</keyword>
<organism evidence="7 8">
    <name type="scientific">Rhizobium aquaticum</name>
    <dbReference type="NCBI Taxonomy" id="1549636"/>
    <lineage>
        <taxon>Bacteria</taxon>
        <taxon>Pseudomonadati</taxon>
        <taxon>Pseudomonadota</taxon>
        <taxon>Alphaproteobacteria</taxon>
        <taxon>Hyphomicrobiales</taxon>
        <taxon>Rhizobiaceae</taxon>
        <taxon>Rhizobium/Agrobacterium group</taxon>
        <taxon>Rhizobium</taxon>
    </lineage>
</organism>
<evidence type="ECO:0000259" key="6">
    <source>
        <dbReference type="Pfam" id="PF25990"/>
    </source>
</evidence>
<evidence type="ECO:0000256" key="4">
    <source>
        <dbReference type="SAM" id="Phobius"/>
    </source>
</evidence>
<dbReference type="PANTHER" id="PTHR30386:SF19">
    <property type="entry name" value="MULTIDRUG EXPORT PROTEIN EMRA-RELATED"/>
    <property type="match status" value="1"/>
</dbReference>
<dbReference type="Pfam" id="PF25990">
    <property type="entry name" value="Beta-barrel_YknX"/>
    <property type="match status" value="1"/>
</dbReference>
<evidence type="ECO:0000256" key="2">
    <source>
        <dbReference type="SAM" id="Coils"/>
    </source>
</evidence>
<dbReference type="PANTHER" id="PTHR30386">
    <property type="entry name" value="MEMBRANE FUSION SUBUNIT OF EMRAB-TOLC MULTIDRUG EFFLUX PUMP"/>
    <property type="match status" value="1"/>
</dbReference>
<evidence type="ECO:0000259" key="5">
    <source>
        <dbReference type="Pfam" id="PF25917"/>
    </source>
</evidence>
<comment type="caution">
    <text evidence="7">The sequence shown here is derived from an EMBL/GenBank/DDBJ whole genome shotgun (WGS) entry which is preliminary data.</text>
</comment>
<reference evidence="7 8" key="1">
    <citation type="submission" date="2024-06" db="EMBL/GenBank/DDBJ databases">
        <title>Genomic Encyclopedia of Type Strains, Phase IV (KMG-IV): sequencing the most valuable type-strain genomes for metagenomic binning, comparative biology and taxonomic classification.</title>
        <authorList>
            <person name="Goeker M."/>
        </authorList>
    </citation>
    <scope>NUCLEOTIDE SEQUENCE [LARGE SCALE GENOMIC DNA]</scope>
    <source>
        <strain evidence="7 8">DSM 29780</strain>
    </source>
</reference>
<feature type="domain" description="YknX-like beta-barrel" evidence="6">
    <location>
        <begin position="283"/>
        <end position="372"/>
    </location>
</feature>
<feature type="compositionally biased region" description="Basic and acidic residues" evidence="3">
    <location>
        <begin position="1"/>
        <end position="11"/>
    </location>
</feature>
<dbReference type="Pfam" id="PF25917">
    <property type="entry name" value="BSH_RND"/>
    <property type="match status" value="1"/>
</dbReference>
<keyword evidence="8" id="KW-1185">Reference proteome</keyword>
<evidence type="ECO:0000313" key="7">
    <source>
        <dbReference type="EMBL" id="MET3615161.1"/>
    </source>
</evidence>
<dbReference type="Proteomes" id="UP001549047">
    <property type="component" value="Unassembled WGS sequence"/>
</dbReference>
<feature type="region of interest" description="Disordered" evidence="3">
    <location>
        <begin position="1"/>
        <end position="43"/>
    </location>
</feature>
<dbReference type="InterPro" id="IPR050739">
    <property type="entry name" value="MFP"/>
</dbReference>
<dbReference type="Gene3D" id="1.10.287.470">
    <property type="entry name" value="Helix hairpin bin"/>
    <property type="match status" value="1"/>
</dbReference>